<proteinExistence type="predicted"/>
<gene>
    <name evidence="2" type="ORF">G6F50_017834</name>
</gene>
<accession>A0A9P7C021</accession>
<evidence type="ECO:0000313" key="3">
    <source>
        <dbReference type="Proteomes" id="UP000740926"/>
    </source>
</evidence>
<organism evidence="2 3">
    <name type="scientific">Rhizopus delemar</name>
    <dbReference type="NCBI Taxonomy" id="936053"/>
    <lineage>
        <taxon>Eukaryota</taxon>
        <taxon>Fungi</taxon>
        <taxon>Fungi incertae sedis</taxon>
        <taxon>Mucoromycota</taxon>
        <taxon>Mucoromycotina</taxon>
        <taxon>Mucoromycetes</taxon>
        <taxon>Mucorales</taxon>
        <taxon>Mucorineae</taxon>
        <taxon>Rhizopodaceae</taxon>
        <taxon>Rhizopus</taxon>
    </lineage>
</organism>
<feature type="compositionally biased region" description="Low complexity" evidence="1">
    <location>
        <begin position="16"/>
        <end position="28"/>
    </location>
</feature>
<evidence type="ECO:0000256" key="1">
    <source>
        <dbReference type="SAM" id="MobiDB-lite"/>
    </source>
</evidence>
<comment type="caution">
    <text evidence="2">The sequence shown here is derived from an EMBL/GenBank/DDBJ whole genome shotgun (WGS) entry which is preliminary data.</text>
</comment>
<dbReference type="Proteomes" id="UP000740926">
    <property type="component" value="Unassembled WGS sequence"/>
</dbReference>
<sequence>MVARLRPIGVVAAVHGPSPAASTSAGSGRHASRQPHASPRAPAHGESPSGRDAVIVRRRRLQQRPASGKPAVDG</sequence>
<dbReference type="AlphaFoldDB" id="A0A9P7C021"/>
<reference evidence="2 3" key="1">
    <citation type="journal article" date="2020" name="Microb. Genom.">
        <title>Genetic diversity of clinical and environmental Mucorales isolates obtained from an investigation of mucormycosis cases among solid organ transplant recipients.</title>
        <authorList>
            <person name="Nguyen M.H."/>
            <person name="Kaul D."/>
            <person name="Muto C."/>
            <person name="Cheng S.J."/>
            <person name="Richter R.A."/>
            <person name="Bruno V.M."/>
            <person name="Liu G."/>
            <person name="Beyhan S."/>
            <person name="Sundermann A.J."/>
            <person name="Mounaud S."/>
            <person name="Pasculle A.W."/>
            <person name="Nierman W.C."/>
            <person name="Driscoll E."/>
            <person name="Cumbie R."/>
            <person name="Clancy C.J."/>
            <person name="Dupont C.L."/>
        </authorList>
    </citation>
    <scope>NUCLEOTIDE SEQUENCE [LARGE SCALE GENOMIC DNA]</scope>
    <source>
        <strain evidence="2 3">GL24</strain>
    </source>
</reference>
<feature type="region of interest" description="Disordered" evidence="1">
    <location>
        <begin position="13"/>
        <end position="74"/>
    </location>
</feature>
<dbReference type="EMBL" id="JAANIU010014364">
    <property type="protein sequence ID" value="KAG1529682.1"/>
    <property type="molecule type" value="Genomic_DNA"/>
</dbReference>
<keyword evidence="3" id="KW-1185">Reference proteome</keyword>
<protein>
    <submittedName>
        <fullName evidence="2">Uncharacterized protein</fullName>
    </submittedName>
</protein>
<evidence type="ECO:0000313" key="2">
    <source>
        <dbReference type="EMBL" id="KAG1529682.1"/>
    </source>
</evidence>
<name>A0A9P7C021_9FUNG</name>